<keyword evidence="1" id="KW-0472">Membrane</keyword>
<reference evidence="2" key="1">
    <citation type="journal article" date="2015" name="Nature">
        <title>Complex archaea that bridge the gap between prokaryotes and eukaryotes.</title>
        <authorList>
            <person name="Spang A."/>
            <person name="Saw J.H."/>
            <person name="Jorgensen S.L."/>
            <person name="Zaremba-Niedzwiedzka K."/>
            <person name="Martijn J."/>
            <person name="Lind A.E."/>
            <person name="van Eijk R."/>
            <person name="Schleper C."/>
            <person name="Guy L."/>
            <person name="Ettema T.J."/>
        </authorList>
    </citation>
    <scope>NUCLEOTIDE SEQUENCE</scope>
</reference>
<accession>A0A0F9GCH0</accession>
<sequence>MIEFIHYLSDFQFACIVIGGVLAFSIISTQIRKRKK</sequence>
<keyword evidence="1" id="KW-1133">Transmembrane helix</keyword>
<gene>
    <name evidence="2" type="ORF">LCGC14_1843500</name>
</gene>
<protein>
    <submittedName>
        <fullName evidence="2">Uncharacterized protein</fullName>
    </submittedName>
</protein>
<proteinExistence type="predicted"/>
<organism evidence="2">
    <name type="scientific">marine sediment metagenome</name>
    <dbReference type="NCBI Taxonomy" id="412755"/>
    <lineage>
        <taxon>unclassified sequences</taxon>
        <taxon>metagenomes</taxon>
        <taxon>ecological metagenomes</taxon>
    </lineage>
</organism>
<feature type="transmembrane region" description="Helical" evidence="1">
    <location>
        <begin position="6"/>
        <end position="27"/>
    </location>
</feature>
<keyword evidence="1" id="KW-0812">Transmembrane</keyword>
<comment type="caution">
    <text evidence="2">The sequence shown here is derived from an EMBL/GenBank/DDBJ whole genome shotgun (WGS) entry which is preliminary data.</text>
</comment>
<dbReference type="EMBL" id="LAZR01018407">
    <property type="protein sequence ID" value="KKL96534.1"/>
    <property type="molecule type" value="Genomic_DNA"/>
</dbReference>
<name>A0A0F9GCH0_9ZZZZ</name>
<evidence type="ECO:0000313" key="2">
    <source>
        <dbReference type="EMBL" id="KKL96534.1"/>
    </source>
</evidence>
<dbReference type="AlphaFoldDB" id="A0A0F9GCH0"/>
<evidence type="ECO:0000256" key="1">
    <source>
        <dbReference type="SAM" id="Phobius"/>
    </source>
</evidence>